<accession>A0A285CSF9</accession>
<evidence type="ECO:0000313" key="2">
    <source>
        <dbReference type="EMBL" id="SNX70434.1"/>
    </source>
</evidence>
<proteinExistence type="predicted"/>
<feature type="transmembrane region" description="Helical" evidence="1">
    <location>
        <begin position="6"/>
        <end position="33"/>
    </location>
</feature>
<keyword evidence="1" id="KW-0812">Transmembrane</keyword>
<keyword evidence="1" id="KW-0472">Membrane</keyword>
<organism evidence="2 3">
    <name type="scientific">Cereibacter ovatus</name>
    <dbReference type="NCBI Taxonomy" id="439529"/>
    <lineage>
        <taxon>Bacteria</taxon>
        <taxon>Pseudomonadati</taxon>
        <taxon>Pseudomonadota</taxon>
        <taxon>Alphaproteobacteria</taxon>
        <taxon>Rhodobacterales</taxon>
        <taxon>Paracoccaceae</taxon>
        <taxon>Cereibacter</taxon>
    </lineage>
</organism>
<sequence>MTDRVALVLAALILAALALDFWLFGAAGGLIVLRKLSQLVDYLIFWR</sequence>
<dbReference type="Proteomes" id="UP000219467">
    <property type="component" value="Unassembled WGS sequence"/>
</dbReference>
<protein>
    <submittedName>
        <fullName evidence="2">Uncharacterized protein</fullName>
    </submittedName>
</protein>
<dbReference type="AlphaFoldDB" id="A0A285CSF9"/>
<reference evidence="3" key="1">
    <citation type="submission" date="2017-08" db="EMBL/GenBank/DDBJ databases">
        <authorList>
            <person name="Varghese N."/>
            <person name="Submissions S."/>
        </authorList>
    </citation>
    <scope>NUCLEOTIDE SEQUENCE [LARGE SCALE GENOMIC DNA]</scope>
    <source>
        <strain evidence="3">JA234</strain>
    </source>
</reference>
<evidence type="ECO:0000313" key="3">
    <source>
        <dbReference type="Proteomes" id="UP000219467"/>
    </source>
</evidence>
<keyword evidence="3" id="KW-1185">Reference proteome</keyword>
<gene>
    <name evidence="2" type="ORF">SAMN05878503_10643</name>
</gene>
<name>A0A285CSF9_9RHOB</name>
<keyword evidence="1" id="KW-1133">Transmembrane helix</keyword>
<dbReference type="RefSeq" id="WP_176504528.1">
    <property type="nucleotide sequence ID" value="NZ_OAOQ01000006.1"/>
</dbReference>
<evidence type="ECO:0000256" key="1">
    <source>
        <dbReference type="SAM" id="Phobius"/>
    </source>
</evidence>
<dbReference type="EMBL" id="OAOQ01000006">
    <property type="protein sequence ID" value="SNX70434.1"/>
    <property type="molecule type" value="Genomic_DNA"/>
</dbReference>